<sequence>MGDIDEIERRAREVGQLIPEQYPSHVDVGEEWLWWHVEKKRWRRVELLEVAEANPQRVKVQHLDPDMGARAVWSPIRRCRIPWSSRDAYIDSLDRLSRAVGHPFNEDERDAAMDIVLEGVSSDVAFIGYKPGGTLEVNDPIRLSSLSGVSVTELLGHPDTYRDADGWLIPWPVAKRVAMLLAQRDPLRFVRAVAREELETGPRIDASIEELIADGRADLAWITDEEKEEVARKSLARSEGKRAVILEWVGGARPSLGQEYRRLSGQYRKLARLAAEAVPELRSRRTKSAATLADRIDAAVRAAGRMPS</sequence>
<keyword evidence="2" id="KW-1185">Reference proteome</keyword>
<evidence type="ECO:0000313" key="2">
    <source>
        <dbReference type="Proteomes" id="UP001589643"/>
    </source>
</evidence>
<accession>A0ABV5EUE4</accession>
<gene>
    <name evidence="1" type="ORF">AB7P39_12145</name>
</gene>
<proteinExistence type="predicted"/>
<name>A0ABV5EUE4_9MICO</name>
<organism evidence="1 2">
    <name type="scientific">Microbacterium plantarum</name>
    <dbReference type="NCBI Taxonomy" id="1816425"/>
    <lineage>
        <taxon>Bacteria</taxon>
        <taxon>Bacillati</taxon>
        <taxon>Actinomycetota</taxon>
        <taxon>Actinomycetes</taxon>
        <taxon>Micrococcales</taxon>
        <taxon>Microbacteriaceae</taxon>
        <taxon>Microbacterium</taxon>
    </lineage>
</organism>
<protein>
    <submittedName>
        <fullName evidence="1">Uncharacterized protein</fullName>
    </submittedName>
</protein>
<dbReference type="RefSeq" id="WP_378719286.1">
    <property type="nucleotide sequence ID" value="NZ_JBHLHV010000002.1"/>
</dbReference>
<dbReference type="Proteomes" id="UP001589643">
    <property type="component" value="Unassembled WGS sequence"/>
</dbReference>
<dbReference type="EMBL" id="JBHLHV010000002">
    <property type="protein sequence ID" value="MFB8893591.1"/>
    <property type="molecule type" value="Genomic_DNA"/>
</dbReference>
<comment type="caution">
    <text evidence="1">The sequence shown here is derived from an EMBL/GenBank/DDBJ whole genome shotgun (WGS) entry which is preliminary data.</text>
</comment>
<evidence type="ECO:0000313" key="1">
    <source>
        <dbReference type="EMBL" id="MFB8893591.1"/>
    </source>
</evidence>
<reference evidence="1 2" key="1">
    <citation type="submission" date="2024-08" db="EMBL/GenBank/DDBJ databases">
        <title>Heavy metals resistant antinobacteria isolated from wastewater.</title>
        <authorList>
            <person name="Roman Ponce B."/>
            <person name="Blanco Mercado M.A."/>
            <person name="Avila Aldana I.N."/>
            <person name="Morales Arrieta S."/>
        </authorList>
    </citation>
    <scope>NUCLEOTIDE SEQUENCE [LARGE SCALE GENOMIC DNA]</scope>
    <source>
        <strain evidence="2">sma-1</strain>
    </source>
</reference>